<dbReference type="AlphaFoldDB" id="D7T9D0"/>
<gene>
    <name evidence="2" type="ordered locus">VIT_01s0011g02560</name>
</gene>
<evidence type="ECO:0008006" key="4">
    <source>
        <dbReference type="Google" id="ProtNLM"/>
    </source>
</evidence>
<reference evidence="3" key="1">
    <citation type="journal article" date="2007" name="Nature">
        <title>The grapevine genome sequence suggests ancestral hexaploidization in major angiosperm phyla.</title>
        <authorList>
            <consortium name="The French-Italian Public Consortium for Grapevine Genome Characterization."/>
            <person name="Jaillon O."/>
            <person name="Aury J.-M."/>
            <person name="Noel B."/>
            <person name="Policriti A."/>
            <person name="Clepet C."/>
            <person name="Casagrande A."/>
            <person name="Choisne N."/>
            <person name="Aubourg S."/>
            <person name="Vitulo N."/>
            <person name="Jubin C."/>
            <person name="Vezzi A."/>
            <person name="Legeai F."/>
            <person name="Hugueney P."/>
            <person name="Dasilva C."/>
            <person name="Horner D."/>
            <person name="Mica E."/>
            <person name="Jublot D."/>
            <person name="Poulain J."/>
            <person name="Bruyere C."/>
            <person name="Billault A."/>
            <person name="Segurens B."/>
            <person name="Gouyvenoux M."/>
            <person name="Ugarte E."/>
            <person name="Cattonaro F."/>
            <person name="Anthouard V."/>
            <person name="Vico V."/>
            <person name="Del Fabbro C."/>
            <person name="Alaux M."/>
            <person name="Di Gaspero G."/>
            <person name="Dumas V."/>
            <person name="Felice N."/>
            <person name="Paillard S."/>
            <person name="Juman I."/>
            <person name="Moroldo M."/>
            <person name="Scalabrin S."/>
            <person name="Canaguier A."/>
            <person name="Le Clainche I."/>
            <person name="Malacrida G."/>
            <person name="Durand E."/>
            <person name="Pesole G."/>
            <person name="Laucou V."/>
            <person name="Chatelet P."/>
            <person name="Merdinoglu D."/>
            <person name="Delledonne M."/>
            <person name="Pezzotti M."/>
            <person name="Lecharny A."/>
            <person name="Scarpelli C."/>
            <person name="Artiguenave F."/>
            <person name="Pe M.E."/>
            <person name="Valle G."/>
            <person name="Morgante M."/>
            <person name="Caboche M."/>
            <person name="Adam-Blondon A.-F."/>
            <person name="Weissenbach J."/>
            <person name="Quetier F."/>
            <person name="Wincker P."/>
        </authorList>
    </citation>
    <scope>NUCLEOTIDE SEQUENCE [LARGE SCALE GENOMIC DNA]</scope>
    <source>
        <strain evidence="3">cv. Pinot noir / PN40024</strain>
    </source>
</reference>
<evidence type="ECO:0000313" key="2">
    <source>
        <dbReference type="EMBL" id="CBI27101.3"/>
    </source>
</evidence>
<sequence length="95" mass="10336">MAAGKAFLIICFILFILPEVLVVCNWGSAPKSVQACFRMLRPHIECPSETAICLPPSASATFLISLVNLVSIWSITPQISVLVDIHPVLYVVVVL</sequence>
<dbReference type="PaxDb" id="29760-VIT_01s0011g02560.t01"/>
<evidence type="ECO:0000313" key="3">
    <source>
        <dbReference type="Proteomes" id="UP000009183"/>
    </source>
</evidence>
<dbReference type="HOGENOM" id="CLU_2377032_0_0_1"/>
<evidence type="ECO:0000256" key="1">
    <source>
        <dbReference type="SAM" id="SignalP"/>
    </source>
</evidence>
<dbReference type="InParanoid" id="D7T9D0"/>
<dbReference type="Proteomes" id="UP000009183">
    <property type="component" value="Chromosome 1"/>
</dbReference>
<protein>
    <recommendedName>
        <fullName evidence="4">Secreted protein</fullName>
    </recommendedName>
</protein>
<organism evidence="2 3">
    <name type="scientific">Vitis vinifera</name>
    <name type="common">Grape</name>
    <dbReference type="NCBI Taxonomy" id="29760"/>
    <lineage>
        <taxon>Eukaryota</taxon>
        <taxon>Viridiplantae</taxon>
        <taxon>Streptophyta</taxon>
        <taxon>Embryophyta</taxon>
        <taxon>Tracheophyta</taxon>
        <taxon>Spermatophyta</taxon>
        <taxon>Magnoliopsida</taxon>
        <taxon>eudicotyledons</taxon>
        <taxon>Gunneridae</taxon>
        <taxon>Pentapetalae</taxon>
        <taxon>rosids</taxon>
        <taxon>Vitales</taxon>
        <taxon>Vitaceae</taxon>
        <taxon>Viteae</taxon>
        <taxon>Vitis</taxon>
    </lineage>
</organism>
<dbReference type="EMBL" id="FN595752">
    <property type="protein sequence ID" value="CBI27101.3"/>
    <property type="molecule type" value="Genomic_DNA"/>
</dbReference>
<proteinExistence type="predicted"/>
<accession>D7T9D0</accession>
<keyword evidence="1" id="KW-0732">Signal</keyword>
<feature type="signal peptide" evidence="1">
    <location>
        <begin position="1"/>
        <end position="22"/>
    </location>
</feature>
<keyword evidence="3" id="KW-1185">Reference proteome</keyword>
<name>D7T9D0_VITVI</name>
<feature type="chain" id="PRO_5003106259" description="Secreted protein" evidence="1">
    <location>
        <begin position="23"/>
        <end position="95"/>
    </location>
</feature>